<feature type="domain" description="Rab-GAP TBC" evidence="6">
    <location>
        <begin position="464"/>
        <end position="651"/>
    </location>
</feature>
<dbReference type="Pfam" id="PF02893">
    <property type="entry name" value="GRAM"/>
    <property type="match status" value="2"/>
</dbReference>
<dbReference type="GO" id="GO:0003008">
    <property type="term" value="P:system process"/>
    <property type="evidence" value="ECO:0007669"/>
    <property type="project" value="UniProtKB-ARBA"/>
</dbReference>
<keyword evidence="4" id="KW-0106">Calcium</keyword>
<reference evidence="8" key="1">
    <citation type="submission" date="2021-04" db="EMBL/GenBank/DDBJ databases">
        <authorList>
            <consortium name="Wellcome Sanger Institute Data Sharing"/>
        </authorList>
    </citation>
    <scope>NUCLEOTIDE SEQUENCE [LARGE SCALE GENOMIC DNA]</scope>
</reference>
<evidence type="ECO:0008006" key="10">
    <source>
        <dbReference type="Google" id="ProtNLM"/>
    </source>
</evidence>
<dbReference type="Gene3D" id="1.10.472.80">
    <property type="entry name" value="Ypt/Rab-GAP domain of gyp1p, domain 3"/>
    <property type="match status" value="1"/>
</dbReference>
<name>A0A665TZI0_ECHNA</name>
<dbReference type="GO" id="GO:0005509">
    <property type="term" value="F:calcium ion binding"/>
    <property type="evidence" value="ECO:0007669"/>
    <property type="project" value="InterPro"/>
</dbReference>
<dbReference type="PANTHER" id="PTHR47666:SF5">
    <property type="entry name" value="TBC1 DOMAIN FAMILY MEMBER 9B"/>
    <property type="match status" value="1"/>
</dbReference>
<reference evidence="8" key="3">
    <citation type="submission" date="2025-09" db="UniProtKB">
        <authorList>
            <consortium name="Ensembl"/>
        </authorList>
    </citation>
    <scope>IDENTIFICATION</scope>
</reference>
<accession>A0A665TZI0</accession>
<gene>
    <name evidence="8" type="primary">tbc1d9b</name>
</gene>
<keyword evidence="9" id="KW-1185">Reference proteome</keyword>
<dbReference type="InterPro" id="IPR004182">
    <property type="entry name" value="GRAM"/>
</dbReference>
<dbReference type="Proteomes" id="UP000472264">
    <property type="component" value="Chromosome 10"/>
</dbReference>
<dbReference type="PROSITE" id="PS00018">
    <property type="entry name" value="EF_HAND_1"/>
    <property type="match status" value="1"/>
</dbReference>
<keyword evidence="1" id="KW-0343">GTPase activation</keyword>
<dbReference type="FunFam" id="1.10.472.80:FF:000033">
    <property type="entry name" value="TBC1 domain family member 9B isoform X1"/>
    <property type="match status" value="1"/>
</dbReference>
<dbReference type="PROSITE" id="PS50222">
    <property type="entry name" value="EF_HAND_2"/>
    <property type="match status" value="1"/>
</dbReference>
<dbReference type="SMART" id="SM00568">
    <property type="entry name" value="GRAM"/>
    <property type="match status" value="2"/>
</dbReference>
<dbReference type="FunFam" id="2.30.29.30:FF:000041">
    <property type="entry name" value="TBC1 domain family member 9 isoform X1"/>
    <property type="match status" value="1"/>
</dbReference>
<dbReference type="InterPro" id="IPR018247">
    <property type="entry name" value="EF_Hand_1_Ca_BS"/>
</dbReference>
<evidence type="ECO:0000313" key="9">
    <source>
        <dbReference type="Proteomes" id="UP000472264"/>
    </source>
</evidence>
<reference evidence="8" key="2">
    <citation type="submission" date="2025-08" db="UniProtKB">
        <authorList>
            <consortium name="Ensembl"/>
        </authorList>
    </citation>
    <scope>IDENTIFICATION</scope>
</reference>
<dbReference type="FunFam" id="1.10.238.10:FF:000119">
    <property type="entry name" value="TBC1 domain family member 9"/>
    <property type="match status" value="1"/>
</dbReference>
<dbReference type="FunFam" id="1.10.8.270:FF:000002">
    <property type="entry name" value="TBC1 domain family member 9B"/>
    <property type="match status" value="1"/>
</dbReference>
<dbReference type="InterPro" id="IPR002048">
    <property type="entry name" value="EF_hand_dom"/>
</dbReference>
<dbReference type="PROSITE" id="PS50086">
    <property type="entry name" value="TBC_RABGAP"/>
    <property type="match status" value="1"/>
</dbReference>
<dbReference type="InterPro" id="IPR011993">
    <property type="entry name" value="PH-like_dom_sf"/>
</dbReference>
<dbReference type="FunFam" id="2.30.29.30:FF:000013">
    <property type="entry name" value="Putative TBC1 domain family member 8B"/>
    <property type="match status" value="1"/>
</dbReference>
<evidence type="ECO:0000256" key="3">
    <source>
        <dbReference type="ARBA" id="ARBA00022737"/>
    </source>
</evidence>
<dbReference type="Gene3D" id="2.30.29.30">
    <property type="entry name" value="Pleckstrin-homology domain (PH domain)/Phosphotyrosine-binding domain (PTB)"/>
    <property type="match status" value="2"/>
</dbReference>
<evidence type="ECO:0000256" key="4">
    <source>
        <dbReference type="ARBA" id="ARBA00022837"/>
    </source>
</evidence>
<evidence type="ECO:0000259" key="6">
    <source>
        <dbReference type="PROSITE" id="PS50086"/>
    </source>
</evidence>
<dbReference type="InterPro" id="IPR036017">
    <property type="entry name" value="TCB1D9/TCB1D9B_PH-GRAM2"/>
</dbReference>
<dbReference type="InterPro" id="IPR011992">
    <property type="entry name" value="EF-hand-dom_pair"/>
</dbReference>
<evidence type="ECO:0000256" key="5">
    <source>
        <dbReference type="ARBA" id="ARBA00043879"/>
    </source>
</evidence>
<evidence type="ECO:0000313" key="8">
    <source>
        <dbReference type="Ensembl" id="ENSENLP00000012344.1"/>
    </source>
</evidence>
<dbReference type="InterPro" id="IPR036014">
    <property type="entry name" value="TCB1D9/TCB1D9B_PH-GRAM1"/>
</dbReference>
<proteinExistence type="predicted"/>
<dbReference type="SMART" id="SM00164">
    <property type="entry name" value="TBC"/>
    <property type="match status" value="1"/>
</dbReference>
<protein>
    <recommendedName>
        <fullName evidence="10">TBC1 domain family, member 9 (with GRAM domain)</fullName>
    </recommendedName>
</protein>
<evidence type="ECO:0000259" key="7">
    <source>
        <dbReference type="PROSITE" id="PS50222"/>
    </source>
</evidence>
<evidence type="ECO:0000256" key="2">
    <source>
        <dbReference type="ARBA" id="ARBA00022723"/>
    </source>
</evidence>
<dbReference type="Ensembl" id="ENSENLT00000012859.1">
    <property type="protein sequence ID" value="ENSENLP00000012344.1"/>
    <property type="gene ID" value="ENSENLG00000005657.1"/>
</dbReference>
<evidence type="ECO:0000256" key="1">
    <source>
        <dbReference type="ARBA" id="ARBA00022468"/>
    </source>
</evidence>
<dbReference type="CDD" id="cd13354">
    <property type="entry name" value="PH-GRAM2_TCB1D9_TCB1D9B"/>
    <property type="match status" value="1"/>
</dbReference>
<dbReference type="InterPro" id="IPR000195">
    <property type="entry name" value="Rab-GAP-TBC_dom"/>
</dbReference>
<dbReference type="SUPFAM" id="SSF47923">
    <property type="entry name" value="Ypt/Rab-GAP domain of gyp1p"/>
    <property type="match status" value="2"/>
</dbReference>
<dbReference type="InterPro" id="IPR035969">
    <property type="entry name" value="Rab-GAP_TBC_sf"/>
</dbReference>
<dbReference type="Gene3D" id="1.10.8.270">
    <property type="entry name" value="putative rabgap domain of human tbc1 domain family member 14 like domains"/>
    <property type="match status" value="1"/>
</dbReference>
<sequence length="1081" mass="123738">MWIQPEEVLLAGALWVSERANPFFVLQRRKGHGRGGGLSGLLVGTLDVVLDSSARVAPYRILLQTADSQIYWNIACGSSRKEITEHWDWLESNLLQTISIFDNDEDITTFVKGKISGIIAEENRLKQGEEQEEDCGKFREAELKMRKLFGMPEEEKLVNYYSCSYWKGRVPRQGWLYLSVNHLCFYSFLLGKEVTLVVPWTEVTQLEKNATLVFPESVRVSTRHTEHFFSMFLNINDTFKLMEQLASIAMRQLLDNEAFAADLSLPKDLDARAKNERYRMTFRLMQDERLDGHTDCTLWMPFAKMHVVGQLFISNNYICFNSREEDLCQLIIPLREVKYNADSSSVLPCPVSISTKNKMNFLFANLKDRDFLVQRISDFLQRTPDNTWGDTSPLSLIGHSVCHSCHKCSDKVFPVHSDLLMCPQAASSMKEKMKEEGWSLHFSEFGRGVCMYRTSRTRELVLNGIPERLRGELWLLFSGAQNEMATHPGYYGDLVEQAMGLCSLATEEIERDLHRSMPEHRAFQNEMGIAALRRVLTAYAHRNPSIGYCQAMNIVTSVLLLYCTEEEAFWLLVVLCERMLPDYYNTRVVGALVDQGVFEELTRAFLPLLYEHMQELGVISTISLSWFLTLFLSVMPFDSAVLLVDCFFYEGIKVIFQVALAVLHDNMDALLTCSDEGEAMTILGRYLDNVVNKQTVAPPTPHLHALLTSGEDPPPEVDVFELIRSSYEKFGSLRADVIEQMRFRQRLKVIQSLEDTAKRSVVSDKSAFSIKELEDLYCLFKSKHMTGCYWGASSSAVQRHDPSLPYLEQYRIDSAQFSHLYSALAPWTCGGHTPCLSARLFRLLDQNQDGLVNFKEFITGLSGMCHGDMTEKLKLLYKLHLPPGNRHILQSLYQTVPCRLSLSDRPPDSTFTYSLTNVLDNEKVKDYRYYLRMWAKEKEPKRETIKDLPRMNQEQFIELCKTLYNMFSEEPLEQELYHSIATVASLLLRIGEVGKNSLQCEDIADDTVLIGSEQRRSSTLDVDWSITFEQVLASLLTEPPLVDYFERKVDIQSKMAACQAQRAVERQISSASDNELTQNSV</sequence>
<dbReference type="Pfam" id="PF00566">
    <property type="entry name" value="RabGAP-TBC"/>
    <property type="match status" value="1"/>
</dbReference>
<organism evidence="8 9">
    <name type="scientific">Echeneis naucrates</name>
    <name type="common">Live sharksucker</name>
    <dbReference type="NCBI Taxonomy" id="173247"/>
    <lineage>
        <taxon>Eukaryota</taxon>
        <taxon>Metazoa</taxon>
        <taxon>Chordata</taxon>
        <taxon>Craniata</taxon>
        <taxon>Vertebrata</taxon>
        <taxon>Euteleostomi</taxon>
        <taxon>Actinopterygii</taxon>
        <taxon>Neopterygii</taxon>
        <taxon>Teleostei</taxon>
        <taxon>Neoteleostei</taxon>
        <taxon>Acanthomorphata</taxon>
        <taxon>Carangaria</taxon>
        <taxon>Carangiformes</taxon>
        <taxon>Echeneidae</taxon>
        <taxon>Echeneis</taxon>
    </lineage>
</organism>
<dbReference type="GO" id="GO:0005096">
    <property type="term" value="F:GTPase activator activity"/>
    <property type="evidence" value="ECO:0007669"/>
    <property type="project" value="UniProtKB-KW"/>
</dbReference>
<dbReference type="SUPFAM" id="SSF47473">
    <property type="entry name" value="EF-hand"/>
    <property type="match status" value="1"/>
</dbReference>
<keyword evidence="2" id="KW-0479">Metal-binding</keyword>
<dbReference type="PANTHER" id="PTHR47666">
    <property type="entry name" value="PROTEIN VASCULAR ASSOCIATED DEATH 1, CHLOROPLASTIC"/>
    <property type="match status" value="1"/>
</dbReference>
<dbReference type="Gene3D" id="1.10.238.10">
    <property type="entry name" value="EF-hand"/>
    <property type="match status" value="1"/>
</dbReference>
<feature type="domain" description="EF-hand" evidence="7">
    <location>
        <begin position="839"/>
        <end position="867"/>
    </location>
</feature>
<dbReference type="CDD" id="cd13351">
    <property type="entry name" value="PH-GRAM1_TCB1D9_TCB1D9B"/>
    <property type="match status" value="1"/>
</dbReference>
<dbReference type="AlphaFoldDB" id="A0A665TZI0"/>
<keyword evidence="3" id="KW-0677">Repeat</keyword>
<comment type="function">
    <text evidence="5">May act as a GTPase-activating protein for Rab family protein(s).</text>
</comment>